<sequence length="344" mass="39762">MKISWYNRKWGKISLHVAAWLIVLSLPYLLRVTPGNDPRPQAERNAFFILSTLTNLCWIVVFYFNLYIFTPRFLFLKRYAAYTAFQVGIFAVVMLIHASLFRSLTQRNFILGNSIGFNLVPFILALAVSTVIGMIQDRNKTDKLLVEKHEENMKTELSFLRSQISPHFLFNVLNNMLALARLKSDELEPTIFKLSSLMRYMLYEAAEEKVLLKKEIAYLQSYIDLQQQRLGSKVKVQVMMSQSADHYEIAPMLLIPFIENAFKHGVGNIEHPQIDIDLYTKDDILHFMVRNKRNSDVPEEKDKTSGIGLVNVKRRLDLLYGSNHNLLIAAKHDCFTVSLQLNLV</sequence>
<dbReference type="SUPFAM" id="SSF55874">
    <property type="entry name" value="ATPase domain of HSP90 chaperone/DNA topoisomerase II/histidine kinase"/>
    <property type="match status" value="1"/>
</dbReference>
<dbReference type="InterPro" id="IPR010559">
    <property type="entry name" value="Sig_transdc_His_kin_internal"/>
</dbReference>
<dbReference type="PANTHER" id="PTHR34220">
    <property type="entry name" value="SENSOR HISTIDINE KINASE YPDA"/>
    <property type="match status" value="1"/>
</dbReference>
<feature type="transmembrane region" description="Helical" evidence="1">
    <location>
        <begin position="115"/>
        <end position="135"/>
    </location>
</feature>
<dbReference type="RefSeq" id="WP_196991195.1">
    <property type="nucleotide sequence ID" value="NZ_JADWYR010000002.1"/>
</dbReference>
<keyword evidence="1" id="KW-0812">Transmembrane</keyword>
<keyword evidence="3" id="KW-0418">Kinase</keyword>
<dbReference type="GO" id="GO:0016020">
    <property type="term" value="C:membrane"/>
    <property type="evidence" value="ECO:0007669"/>
    <property type="project" value="InterPro"/>
</dbReference>
<dbReference type="EMBL" id="JADWYR010000002">
    <property type="protein sequence ID" value="MBG9377095.1"/>
    <property type="molecule type" value="Genomic_DNA"/>
</dbReference>
<evidence type="ECO:0000256" key="1">
    <source>
        <dbReference type="SAM" id="Phobius"/>
    </source>
</evidence>
<evidence type="ECO:0000259" key="2">
    <source>
        <dbReference type="Pfam" id="PF06580"/>
    </source>
</evidence>
<reference evidence="3" key="1">
    <citation type="submission" date="2020-11" db="EMBL/GenBank/DDBJ databases">
        <title>Bacterial whole genome sequence for Panacibacter sp. DH6.</title>
        <authorList>
            <person name="Le V."/>
            <person name="Ko S."/>
            <person name="Ahn C.-Y."/>
            <person name="Oh H.-M."/>
        </authorList>
    </citation>
    <scope>NUCLEOTIDE SEQUENCE</scope>
    <source>
        <strain evidence="3">DH6</strain>
    </source>
</reference>
<dbReference type="InterPro" id="IPR036890">
    <property type="entry name" value="HATPase_C_sf"/>
</dbReference>
<proteinExistence type="predicted"/>
<dbReference type="InterPro" id="IPR050640">
    <property type="entry name" value="Bact_2-comp_sensor_kinase"/>
</dbReference>
<organism evidence="3 4">
    <name type="scientific">Panacibacter microcysteis</name>
    <dbReference type="NCBI Taxonomy" id="2793269"/>
    <lineage>
        <taxon>Bacteria</taxon>
        <taxon>Pseudomonadati</taxon>
        <taxon>Bacteroidota</taxon>
        <taxon>Chitinophagia</taxon>
        <taxon>Chitinophagales</taxon>
        <taxon>Chitinophagaceae</taxon>
        <taxon>Panacibacter</taxon>
    </lineage>
</organism>
<dbReference type="GO" id="GO:0000155">
    <property type="term" value="F:phosphorelay sensor kinase activity"/>
    <property type="evidence" value="ECO:0007669"/>
    <property type="project" value="InterPro"/>
</dbReference>
<name>A0A931GW24_9BACT</name>
<evidence type="ECO:0000313" key="3">
    <source>
        <dbReference type="EMBL" id="MBG9377095.1"/>
    </source>
</evidence>
<evidence type="ECO:0000313" key="4">
    <source>
        <dbReference type="Proteomes" id="UP000628448"/>
    </source>
</evidence>
<dbReference type="Gene3D" id="3.30.565.10">
    <property type="entry name" value="Histidine kinase-like ATPase, C-terminal domain"/>
    <property type="match status" value="1"/>
</dbReference>
<dbReference type="Proteomes" id="UP000628448">
    <property type="component" value="Unassembled WGS sequence"/>
</dbReference>
<keyword evidence="3" id="KW-0808">Transferase</keyword>
<dbReference type="AlphaFoldDB" id="A0A931GW24"/>
<accession>A0A931GW24</accession>
<keyword evidence="1" id="KW-1133">Transmembrane helix</keyword>
<keyword evidence="1" id="KW-0472">Membrane</keyword>
<gene>
    <name evidence="3" type="ORF">I5907_12700</name>
</gene>
<feature type="transmembrane region" description="Helical" evidence="1">
    <location>
        <begin position="47"/>
        <end position="67"/>
    </location>
</feature>
<dbReference type="PANTHER" id="PTHR34220:SF7">
    <property type="entry name" value="SENSOR HISTIDINE KINASE YPDA"/>
    <property type="match status" value="1"/>
</dbReference>
<feature type="domain" description="Signal transduction histidine kinase internal region" evidence="2">
    <location>
        <begin position="156"/>
        <end position="233"/>
    </location>
</feature>
<dbReference type="Pfam" id="PF06580">
    <property type="entry name" value="His_kinase"/>
    <property type="match status" value="1"/>
</dbReference>
<keyword evidence="4" id="KW-1185">Reference proteome</keyword>
<comment type="caution">
    <text evidence="3">The sequence shown here is derived from an EMBL/GenBank/DDBJ whole genome shotgun (WGS) entry which is preliminary data.</text>
</comment>
<protein>
    <submittedName>
        <fullName evidence="3">Histidine kinase</fullName>
    </submittedName>
</protein>
<feature type="transmembrane region" description="Helical" evidence="1">
    <location>
        <begin position="79"/>
        <end position="100"/>
    </location>
</feature>